<comment type="caution">
    <text evidence="2">The sequence shown here is derived from an EMBL/GenBank/DDBJ whole genome shotgun (WGS) entry which is preliminary data.</text>
</comment>
<keyword evidence="1" id="KW-0812">Transmembrane</keyword>
<name>A0AAN7SDH0_9COLE</name>
<accession>A0AAN7SDH0</accession>
<protein>
    <submittedName>
        <fullName evidence="2">Uncharacterized protein</fullName>
    </submittedName>
</protein>
<keyword evidence="1" id="KW-1133">Transmembrane helix</keyword>
<reference evidence="3" key="1">
    <citation type="submission" date="2023-01" db="EMBL/GenBank/DDBJ databases">
        <title>Key to firefly adult light organ development and bioluminescence: homeobox transcription factors regulate luciferase expression and transportation to peroxisome.</title>
        <authorList>
            <person name="Fu X."/>
        </authorList>
    </citation>
    <scope>NUCLEOTIDE SEQUENCE [LARGE SCALE GENOMIC DNA]</scope>
</reference>
<dbReference type="PANTHER" id="PTHR45749:SF35">
    <property type="entry name" value="AC-LIKE TRANSPOSASE-RELATED"/>
    <property type="match status" value="1"/>
</dbReference>
<sequence length="207" mass="23678">MRGEKSGVQTRIRNINPRAFYVPCSSHSLNLFKFICSIVIWYKILSRINPISKLLQTVHFDISQAIDTLNNCKLFFENLRSDEAFESIILEVTELASEVDVEANFEATTPHLKQKYKIELFFHTVDQAINALETRYNLLNTHSNYFSFLYNIFGLKDMRRNELLAYCKDLEVVLTDGNSSDLNALELADEISIVSSLLTKETPVGGL</sequence>
<dbReference type="EMBL" id="JARPUR010000005">
    <property type="protein sequence ID" value="KAK4876332.1"/>
    <property type="molecule type" value="Genomic_DNA"/>
</dbReference>
<evidence type="ECO:0000313" key="2">
    <source>
        <dbReference type="EMBL" id="KAK4876332.1"/>
    </source>
</evidence>
<evidence type="ECO:0000256" key="1">
    <source>
        <dbReference type="SAM" id="Phobius"/>
    </source>
</evidence>
<organism evidence="2 3">
    <name type="scientific">Aquatica leii</name>
    <dbReference type="NCBI Taxonomy" id="1421715"/>
    <lineage>
        <taxon>Eukaryota</taxon>
        <taxon>Metazoa</taxon>
        <taxon>Ecdysozoa</taxon>
        <taxon>Arthropoda</taxon>
        <taxon>Hexapoda</taxon>
        <taxon>Insecta</taxon>
        <taxon>Pterygota</taxon>
        <taxon>Neoptera</taxon>
        <taxon>Endopterygota</taxon>
        <taxon>Coleoptera</taxon>
        <taxon>Polyphaga</taxon>
        <taxon>Elateriformia</taxon>
        <taxon>Elateroidea</taxon>
        <taxon>Lampyridae</taxon>
        <taxon>Luciolinae</taxon>
        <taxon>Aquatica</taxon>
    </lineage>
</organism>
<gene>
    <name evidence="2" type="ORF">RN001_012754</name>
</gene>
<keyword evidence="1" id="KW-0472">Membrane</keyword>
<proteinExistence type="predicted"/>
<dbReference type="AlphaFoldDB" id="A0AAN7SDH0"/>
<feature type="transmembrane region" description="Helical" evidence="1">
    <location>
        <begin position="20"/>
        <end position="42"/>
    </location>
</feature>
<keyword evidence="3" id="KW-1185">Reference proteome</keyword>
<dbReference type="Proteomes" id="UP001353858">
    <property type="component" value="Unassembled WGS sequence"/>
</dbReference>
<evidence type="ECO:0000313" key="3">
    <source>
        <dbReference type="Proteomes" id="UP001353858"/>
    </source>
</evidence>
<dbReference type="PANTHER" id="PTHR45749">
    <property type="match status" value="1"/>
</dbReference>